<evidence type="ECO:0000313" key="2">
    <source>
        <dbReference type="Proteomes" id="UP001202402"/>
    </source>
</evidence>
<evidence type="ECO:0000313" key="1">
    <source>
        <dbReference type="EMBL" id="MCH4286177.1"/>
    </source>
</evidence>
<name>A0ABS9R934_9FIRM</name>
<gene>
    <name evidence="1" type="ORF">LQE99_13705</name>
</gene>
<proteinExistence type="predicted"/>
<protein>
    <submittedName>
        <fullName evidence="1">Carboxypeptidase regulatory-like domain-containing protein</fullName>
    </submittedName>
</protein>
<reference evidence="1 2" key="1">
    <citation type="submission" date="2022-02" db="EMBL/GenBank/DDBJ databases">
        <title>Genome of Erysipelotrichaceae sp. nov. NSJ-176 isolated from human feces.</title>
        <authorList>
            <person name="Abdugheni R."/>
        </authorList>
    </citation>
    <scope>NUCLEOTIDE SEQUENCE [LARGE SCALE GENOMIC DNA]</scope>
    <source>
        <strain evidence="1 2">NSJ-176</strain>
    </source>
</reference>
<comment type="caution">
    <text evidence="1">The sequence shown here is derived from an EMBL/GenBank/DDBJ whole genome shotgun (WGS) entry which is preliminary data.</text>
</comment>
<keyword evidence="2" id="KW-1185">Reference proteome</keyword>
<sequence>MIDIATGYLRIEAYNTDQQPVNDAQVNIYHTDMKAENMIYQTTTGADGRTEDIALDAPDISLSMMQSNERPYEQYHVEVIKETFDIEETRNVQVFPENGSTLHVELQPSMQDYQRRNIRILEDHKMWLAQVNFNA</sequence>
<dbReference type="Proteomes" id="UP001202402">
    <property type="component" value="Unassembled WGS sequence"/>
</dbReference>
<accession>A0ABS9R934</accession>
<dbReference type="EMBL" id="JAKVPQ010000011">
    <property type="protein sequence ID" value="MCH4286177.1"/>
    <property type="molecule type" value="Genomic_DNA"/>
</dbReference>
<dbReference type="RefSeq" id="WP_240607492.1">
    <property type="nucleotide sequence ID" value="NZ_JAKVPQ010000011.1"/>
</dbReference>
<organism evidence="1 2">
    <name type="scientific">Amedibacillus hominis</name>
    <dbReference type="NCBI Taxonomy" id="2897776"/>
    <lineage>
        <taxon>Bacteria</taxon>
        <taxon>Bacillati</taxon>
        <taxon>Bacillota</taxon>
        <taxon>Erysipelotrichia</taxon>
        <taxon>Erysipelotrichales</taxon>
        <taxon>Erysipelotrichaceae</taxon>
        <taxon>Amedibacillus</taxon>
    </lineage>
</organism>